<dbReference type="Proteomes" id="UP001153148">
    <property type="component" value="Unassembled WGS sequence"/>
</dbReference>
<comment type="caution">
    <text evidence="1">The sequence shown here is derived from an EMBL/GenBank/DDBJ whole genome shotgun (WGS) entry which is preliminary data.</text>
</comment>
<gene>
    <name evidence="1" type="ORF">TPAB3V08_LOCUS2651</name>
</gene>
<sequence>MLTSHDPLVSFAMLSVCVPVSQPRAKNILLIGWTKQCLANGEAFLISTSWMAIEALLLLTLGDKNSQDEYWARIVLLEKEFVGLCMLQGVHLQVLNIKSDGSETHNLTYGYMKVDL</sequence>
<proteinExistence type="predicted"/>
<evidence type="ECO:0000313" key="1">
    <source>
        <dbReference type="EMBL" id="CAG2055651.1"/>
    </source>
</evidence>
<dbReference type="EMBL" id="CAJPIN010002733">
    <property type="protein sequence ID" value="CAG2055651.1"/>
    <property type="molecule type" value="Genomic_DNA"/>
</dbReference>
<organism evidence="1 2">
    <name type="scientific">Timema podura</name>
    <name type="common">Walking stick</name>
    <dbReference type="NCBI Taxonomy" id="61482"/>
    <lineage>
        <taxon>Eukaryota</taxon>
        <taxon>Metazoa</taxon>
        <taxon>Ecdysozoa</taxon>
        <taxon>Arthropoda</taxon>
        <taxon>Hexapoda</taxon>
        <taxon>Insecta</taxon>
        <taxon>Pterygota</taxon>
        <taxon>Neoptera</taxon>
        <taxon>Polyneoptera</taxon>
        <taxon>Phasmatodea</taxon>
        <taxon>Timematodea</taxon>
        <taxon>Timematoidea</taxon>
        <taxon>Timematidae</taxon>
        <taxon>Timema</taxon>
    </lineage>
</organism>
<protein>
    <submittedName>
        <fullName evidence="1">Uncharacterized protein</fullName>
    </submittedName>
</protein>
<reference evidence="1" key="1">
    <citation type="submission" date="2021-03" db="EMBL/GenBank/DDBJ databases">
        <authorList>
            <person name="Tran Van P."/>
        </authorList>
    </citation>
    <scope>NUCLEOTIDE SEQUENCE</scope>
</reference>
<accession>A0ABN7NJW9</accession>
<keyword evidence="2" id="KW-1185">Reference proteome</keyword>
<feature type="non-terminal residue" evidence="1">
    <location>
        <position position="116"/>
    </location>
</feature>
<evidence type="ECO:0000313" key="2">
    <source>
        <dbReference type="Proteomes" id="UP001153148"/>
    </source>
</evidence>
<name>A0ABN7NJW9_TIMPD</name>